<evidence type="ECO:0000256" key="1">
    <source>
        <dbReference type="SAM" id="MobiDB-lite"/>
    </source>
</evidence>
<name>A0A1R1X4S7_9FUNG</name>
<feature type="region of interest" description="Disordered" evidence="1">
    <location>
        <begin position="1"/>
        <end position="33"/>
    </location>
</feature>
<gene>
    <name evidence="2" type="ORF">AYI70_g10822</name>
</gene>
<evidence type="ECO:0000313" key="3">
    <source>
        <dbReference type="Proteomes" id="UP000187283"/>
    </source>
</evidence>
<evidence type="ECO:0000313" key="2">
    <source>
        <dbReference type="EMBL" id="OMJ09629.1"/>
    </source>
</evidence>
<proteinExistence type="predicted"/>
<sequence length="119" mass="13384">MDTTNKSIQNGQPPSWANVVSSRIKPPDNNKKNENKFIPVSLFKATTGNDPGQRKIACLGGTSLKLALSIREIDQNIDDFVENILTQFGDIQTCFEIDIRRKVLFLKFINSIDFVNAKK</sequence>
<dbReference type="Proteomes" id="UP000187283">
    <property type="component" value="Unassembled WGS sequence"/>
</dbReference>
<protein>
    <submittedName>
        <fullName evidence="2">Uncharacterized protein</fullName>
    </submittedName>
</protein>
<organism evidence="2 3">
    <name type="scientific">Smittium culicis</name>
    <dbReference type="NCBI Taxonomy" id="133412"/>
    <lineage>
        <taxon>Eukaryota</taxon>
        <taxon>Fungi</taxon>
        <taxon>Fungi incertae sedis</taxon>
        <taxon>Zoopagomycota</taxon>
        <taxon>Kickxellomycotina</taxon>
        <taxon>Harpellomycetes</taxon>
        <taxon>Harpellales</taxon>
        <taxon>Legeriomycetaceae</taxon>
        <taxon>Smittium</taxon>
    </lineage>
</organism>
<accession>A0A1R1X4S7</accession>
<feature type="compositionally biased region" description="Polar residues" evidence="1">
    <location>
        <begin position="1"/>
        <end position="21"/>
    </location>
</feature>
<dbReference type="AlphaFoldDB" id="A0A1R1X4S7"/>
<keyword evidence="3" id="KW-1185">Reference proteome</keyword>
<comment type="caution">
    <text evidence="2">The sequence shown here is derived from an EMBL/GenBank/DDBJ whole genome shotgun (WGS) entry which is preliminary data.</text>
</comment>
<reference evidence="2 3" key="1">
    <citation type="submission" date="2017-01" db="EMBL/GenBank/DDBJ databases">
        <authorList>
            <person name="Mah S.A."/>
            <person name="Swanson W.J."/>
            <person name="Moy G.W."/>
            <person name="Vacquier V.D."/>
        </authorList>
    </citation>
    <scope>NUCLEOTIDE SEQUENCE [LARGE SCALE GENOMIC DNA]</scope>
    <source>
        <strain evidence="2 3">GSMNP</strain>
    </source>
</reference>
<dbReference type="EMBL" id="LSSN01005367">
    <property type="protein sequence ID" value="OMJ09629.1"/>
    <property type="molecule type" value="Genomic_DNA"/>
</dbReference>
<feature type="non-terminal residue" evidence="2">
    <location>
        <position position="119"/>
    </location>
</feature>